<dbReference type="PANTHER" id="PTHR25466">
    <property type="entry name" value="T-LYMPHOCYTE ACTIVATION ANTIGEN"/>
    <property type="match status" value="1"/>
</dbReference>
<gene>
    <name evidence="13" type="primary">Nfu_g_1_019182</name>
</gene>
<dbReference type="GO" id="GO:0042102">
    <property type="term" value="P:positive regulation of T cell proliferation"/>
    <property type="evidence" value="ECO:0007669"/>
    <property type="project" value="TreeGrafter"/>
</dbReference>
<evidence type="ECO:0000256" key="7">
    <source>
        <dbReference type="ARBA" id="ARBA00023157"/>
    </source>
</evidence>
<reference evidence="13" key="1">
    <citation type="submission" date="2016-05" db="EMBL/GenBank/DDBJ databases">
        <authorList>
            <person name="Lavstsen T."/>
            <person name="Jespersen J.S."/>
        </authorList>
    </citation>
    <scope>NUCLEOTIDE SEQUENCE</scope>
    <source>
        <tissue evidence="13">Brain</tissue>
    </source>
</reference>
<evidence type="ECO:0000256" key="5">
    <source>
        <dbReference type="ARBA" id="ARBA00022989"/>
    </source>
</evidence>
<evidence type="ECO:0000256" key="8">
    <source>
        <dbReference type="ARBA" id="ARBA00023170"/>
    </source>
</evidence>
<evidence type="ECO:0000313" key="13">
    <source>
        <dbReference type="EMBL" id="SBS09281.1"/>
    </source>
</evidence>
<sequence>MWVPAVLIFGLLLSEGFASIYEAEENDNITISIVSDRNMICLLLSDPRRVFYRVTNGVEAPESQHQQFAGRLHFERDEGRVSFHLSRVTAEDSGRYRCYLAAKYNENLRDWDFNTTEIFILRISQSSPGDNTDVPTSTRAPQLKADVNHCITGSEHQQLSCKNSLKHGWILGLVFLLLWMVYLTYLLVRWCQRYVGSKIKSTIKKRKIISRCCFDPTEHPSSLQLWSDEDGGFRP</sequence>
<organism evidence="13">
    <name type="scientific">Nothobranchius rachovii</name>
    <name type="common">bluefin notho</name>
    <dbReference type="NCBI Taxonomy" id="451742"/>
    <lineage>
        <taxon>Eukaryota</taxon>
        <taxon>Metazoa</taxon>
        <taxon>Chordata</taxon>
        <taxon>Craniata</taxon>
        <taxon>Vertebrata</taxon>
        <taxon>Euteleostomi</taxon>
        <taxon>Actinopterygii</taxon>
        <taxon>Neopterygii</taxon>
        <taxon>Teleostei</taxon>
        <taxon>Neoteleostei</taxon>
        <taxon>Acanthomorphata</taxon>
        <taxon>Ovalentaria</taxon>
        <taxon>Atherinomorphae</taxon>
        <taxon>Cyprinodontiformes</taxon>
        <taxon>Nothobranchiidae</taxon>
        <taxon>Nothobranchius</taxon>
    </lineage>
</organism>
<dbReference type="InterPro" id="IPR013783">
    <property type="entry name" value="Ig-like_fold"/>
</dbReference>
<keyword evidence="3 11" id="KW-0812">Transmembrane</keyword>
<dbReference type="InterPro" id="IPR051713">
    <property type="entry name" value="T-cell_Activation_Regulation"/>
</dbReference>
<evidence type="ECO:0000256" key="6">
    <source>
        <dbReference type="ARBA" id="ARBA00023136"/>
    </source>
</evidence>
<keyword evidence="9" id="KW-0325">Glycoprotein</keyword>
<evidence type="ECO:0000256" key="3">
    <source>
        <dbReference type="ARBA" id="ARBA00022692"/>
    </source>
</evidence>
<reference evidence="13" key="2">
    <citation type="submission" date="2016-06" db="EMBL/GenBank/DDBJ databases">
        <title>The genome of a short-lived fish provides insights into sex chromosome evolution and the genetic control of aging.</title>
        <authorList>
            <person name="Reichwald K."/>
            <person name="Felder M."/>
            <person name="Petzold A."/>
            <person name="Koch P."/>
            <person name="Groth M."/>
            <person name="Platzer M."/>
        </authorList>
    </citation>
    <scope>NUCLEOTIDE SEQUENCE</scope>
    <source>
        <tissue evidence="13">Brain</tissue>
    </source>
</reference>
<proteinExistence type="predicted"/>
<dbReference type="SUPFAM" id="SSF48726">
    <property type="entry name" value="Immunoglobulin"/>
    <property type="match status" value="1"/>
</dbReference>
<name>A0A1A8RTC4_9TELE</name>
<dbReference type="InterPro" id="IPR036179">
    <property type="entry name" value="Ig-like_dom_sf"/>
</dbReference>
<dbReference type="Gene3D" id="2.60.40.10">
    <property type="entry name" value="Immunoglobulins"/>
    <property type="match status" value="1"/>
</dbReference>
<keyword evidence="5 11" id="KW-1133">Transmembrane helix</keyword>
<dbReference type="GO" id="GO:0006955">
    <property type="term" value="P:immune response"/>
    <property type="evidence" value="ECO:0007669"/>
    <property type="project" value="TreeGrafter"/>
</dbReference>
<dbReference type="GO" id="GO:0042130">
    <property type="term" value="P:negative regulation of T cell proliferation"/>
    <property type="evidence" value="ECO:0007669"/>
    <property type="project" value="TreeGrafter"/>
</dbReference>
<keyword evidence="2" id="KW-1003">Cell membrane</keyword>
<evidence type="ECO:0000256" key="11">
    <source>
        <dbReference type="SAM" id="Phobius"/>
    </source>
</evidence>
<feature type="chain" id="PRO_5008378032" evidence="12">
    <location>
        <begin position="19"/>
        <end position="235"/>
    </location>
</feature>
<evidence type="ECO:0000256" key="2">
    <source>
        <dbReference type="ARBA" id="ARBA00022475"/>
    </source>
</evidence>
<keyword evidence="7" id="KW-1015">Disulfide bond</keyword>
<keyword evidence="6 11" id="KW-0472">Membrane</keyword>
<dbReference type="AlphaFoldDB" id="A0A1A8RTC4"/>
<evidence type="ECO:0000256" key="10">
    <source>
        <dbReference type="ARBA" id="ARBA00023319"/>
    </source>
</evidence>
<keyword evidence="8" id="KW-0675">Receptor</keyword>
<evidence type="ECO:0000256" key="1">
    <source>
        <dbReference type="ARBA" id="ARBA00004251"/>
    </source>
</evidence>
<evidence type="ECO:0000256" key="4">
    <source>
        <dbReference type="ARBA" id="ARBA00022729"/>
    </source>
</evidence>
<feature type="transmembrane region" description="Helical" evidence="11">
    <location>
        <begin position="168"/>
        <end position="188"/>
    </location>
</feature>
<protein>
    <submittedName>
        <fullName evidence="13">Uncharacterized protein</fullName>
    </submittedName>
</protein>
<dbReference type="GO" id="GO:0071222">
    <property type="term" value="P:cellular response to lipopolysaccharide"/>
    <property type="evidence" value="ECO:0007669"/>
    <property type="project" value="TreeGrafter"/>
</dbReference>
<evidence type="ECO:0000256" key="9">
    <source>
        <dbReference type="ARBA" id="ARBA00023180"/>
    </source>
</evidence>
<dbReference type="EMBL" id="HAEH01019468">
    <property type="protein sequence ID" value="SBS09281.1"/>
    <property type="molecule type" value="Transcribed_RNA"/>
</dbReference>
<evidence type="ECO:0000256" key="12">
    <source>
        <dbReference type="SAM" id="SignalP"/>
    </source>
</evidence>
<accession>A0A1A8RTC4</accession>
<dbReference type="GO" id="GO:0031295">
    <property type="term" value="P:T cell costimulation"/>
    <property type="evidence" value="ECO:0007669"/>
    <property type="project" value="TreeGrafter"/>
</dbReference>
<keyword evidence="10" id="KW-0393">Immunoglobulin domain</keyword>
<keyword evidence="4 12" id="KW-0732">Signal</keyword>
<comment type="subcellular location">
    <subcellularLocation>
        <location evidence="1">Cell membrane</location>
        <topology evidence="1">Single-pass type I membrane protein</topology>
    </subcellularLocation>
</comment>
<dbReference type="GO" id="GO:0007166">
    <property type="term" value="P:cell surface receptor signaling pathway"/>
    <property type="evidence" value="ECO:0007669"/>
    <property type="project" value="TreeGrafter"/>
</dbReference>
<dbReference type="GO" id="GO:0009897">
    <property type="term" value="C:external side of plasma membrane"/>
    <property type="evidence" value="ECO:0007669"/>
    <property type="project" value="TreeGrafter"/>
</dbReference>
<feature type="signal peptide" evidence="12">
    <location>
        <begin position="1"/>
        <end position="18"/>
    </location>
</feature>
<dbReference type="PANTHER" id="PTHR25466:SF9">
    <property type="entry name" value="FIBRONECTIN TYPE-III DOMAIN-CONTAINING PROTEIN"/>
    <property type="match status" value="1"/>
</dbReference>